<proteinExistence type="predicted"/>
<organism evidence="4">
    <name type="scientific">mine drainage metagenome</name>
    <dbReference type="NCBI Taxonomy" id="410659"/>
    <lineage>
        <taxon>unclassified sequences</taxon>
        <taxon>metagenomes</taxon>
        <taxon>ecological metagenomes</taxon>
    </lineage>
</organism>
<comment type="caution">
    <text evidence="4">The sequence shown here is derived from an EMBL/GenBank/DDBJ whole genome shotgun (WGS) entry which is preliminary data.</text>
</comment>
<gene>
    <name evidence="4" type="ORF">B1B_08170</name>
</gene>
<dbReference type="GO" id="GO:0005737">
    <property type="term" value="C:cytoplasm"/>
    <property type="evidence" value="ECO:0007669"/>
    <property type="project" value="TreeGrafter"/>
</dbReference>
<evidence type="ECO:0000256" key="2">
    <source>
        <dbReference type="ARBA" id="ARBA00022679"/>
    </source>
</evidence>
<sequence length="74" mass="7990">MFSRERDASKVALAHLAALCAPNGIALIDCQMPSSHLSSLGARAISRAQFQALLERWVTLTPLPLQHPPRPCSA</sequence>
<protein>
    <submittedName>
        <fullName evidence="4">Leucyl/phenylalanyl-tRNA-protein transferase</fullName>
        <ecNumber evidence="4">2.3.2.6</ecNumber>
    </submittedName>
</protein>
<dbReference type="Gene3D" id="3.40.630.70">
    <property type="entry name" value="Leucyl/phenylalanyl-tRNA-protein transferase, C-terminal domain"/>
    <property type="match status" value="1"/>
</dbReference>
<dbReference type="SUPFAM" id="SSF55729">
    <property type="entry name" value="Acyl-CoA N-acyltransferases (Nat)"/>
    <property type="match status" value="1"/>
</dbReference>
<dbReference type="GO" id="GO:0008914">
    <property type="term" value="F:leucyl-tRNA--protein transferase activity"/>
    <property type="evidence" value="ECO:0007669"/>
    <property type="project" value="UniProtKB-EC"/>
</dbReference>
<dbReference type="PANTHER" id="PTHR30098:SF2">
    <property type="entry name" value="LEUCYL_PHENYLALANYL-TRNA--PROTEIN TRANSFERASE"/>
    <property type="match status" value="1"/>
</dbReference>
<dbReference type="Pfam" id="PF03588">
    <property type="entry name" value="Leu_Phe_trans"/>
    <property type="match status" value="1"/>
</dbReference>
<keyword evidence="3 4" id="KW-0012">Acyltransferase</keyword>
<dbReference type="InterPro" id="IPR016181">
    <property type="entry name" value="Acyl_CoA_acyltransferase"/>
</dbReference>
<evidence type="ECO:0000313" key="4">
    <source>
        <dbReference type="EMBL" id="EQD59541.1"/>
    </source>
</evidence>
<name>T1AGB8_9ZZZZ</name>
<dbReference type="EMBL" id="AUZY01005296">
    <property type="protein sequence ID" value="EQD59541.1"/>
    <property type="molecule type" value="Genomic_DNA"/>
</dbReference>
<keyword evidence="1" id="KW-0963">Cytoplasm</keyword>
<dbReference type="GO" id="GO:0030163">
    <property type="term" value="P:protein catabolic process"/>
    <property type="evidence" value="ECO:0007669"/>
    <property type="project" value="InterPro"/>
</dbReference>
<dbReference type="PANTHER" id="PTHR30098">
    <property type="entry name" value="LEUCYL/PHENYLALANYL-TRNA--PROTEIN TRANSFERASE"/>
    <property type="match status" value="1"/>
</dbReference>
<dbReference type="InterPro" id="IPR004616">
    <property type="entry name" value="Leu/Phe-tRNA_Trfase"/>
</dbReference>
<evidence type="ECO:0000256" key="1">
    <source>
        <dbReference type="ARBA" id="ARBA00022490"/>
    </source>
</evidence>
<keyword evidence="2 4" id="KW-0808">Transferase</keyword>
<dbReference type="EC" id="2.3.2.6" evidence="4"/>
<evidence type="ECO:0000256" key="3">
    <source>
        <dbReference type="ARBA" id="ARBA00023315"/>
    </source>
</evidence>
<reference evidence="4" key="1">
    <citation type="submission" date="2013-08" db="EMBL/GenBank/DDBJ databases">
        <authorList>
            <person name="Mendez C."/>
            <person name="Richter M."/>
            <person name="Ferrer M."/>
            <person name="Sanchez J."/>
        </authorList>
    </citation>
    <scope>NUCLEOTIDE SEQUENCE</scope>
</reference>
<accession>T1AGB8</accession>
<dbReference type="InterPro" id="IPR042203">
    <property type="entry name" value="Leu/Phe-tRNA_Trfase_C"/>
</dbReference>
<reference evidence="4" key="2">
    <citation type="journal article" date="2014" name="ISME J.">
        <title>Microbial stratification in low pH oxic and suboxic macroscopic growths along an acid mine drainage.</title>
        <authorList>
            <person name="Mendez-Garcia C."/>
            <person name="Mesa V."/>
            <person name="Sprenger R.R."/>
            <person name="Richter M."/>
            <person name="Diez M.S."/>
            <person name="Solano J."/>
            <person name="Bargiela R."/>
            <person name="Golyshina O.V."/>
            <person name="Manteca A."/>
            <person name="Ramos J.L."/>
            <person name="Gallego J.R."/>
            <person name="Llorente I."/>
            <person name="Martins Dos Santos V.A."/>
            <person name="Jensen O.N."/>
            <person name="Pelaez A.I."/>
            <person name="Sanchez J."/>
            <person name="Ferrer M."/>
        </authorList>
    </citation>
    <scope>NUCLEOTIDE SEQUENCE</scope>
</reference>
<dbReference type="AlphaFoldDB" id="T1AGB8"/>